<dbReference type="KEGG" id="tol:TOL_0006"/>
<evidence type="ECO:0000313" key="1">
    <source>
        <dbReference type="EMBL" id="CCU70455.1"/>
    </source>
</evidence>
<dbReference type="eggNOG" id="ENOG502ZWPQ">
    <property type="taxonomic scope" value="Bacteria"/>
</dbReference>
<organism evidence="1 2">
    <name type="scientific">Thalassolituus oleivorans MIL-1</name>
    <dbReference type="NCBI Taxonomy" id="1298593"/>
    <lineage>
        <taxon>Bacteria</taxon>
        <taxon>Pseudomonadati</taxon>
        <taxon>Pseudomonadota</taxon>
        <taxon>Gammaproteobacteria</taxon>
        <taxon>Oceanospirillales</taxon>
        <taxon>Oceanospirillaceae</taxon>
        <taxon>Thalassolituus</taxon>
    </lineage>
</organism>
<accession>M5DL22</accession>
<gene>
    <name evidence="1" type="ORF">TOL_0006</name>
</gene>
<dbReference type="RefSeq" id="WP_015485200.1">
    <property type="nucleotide sequence ID" value="NC_020888.1"/>
</dbReference>
<dbReference type="GeneID" id="79175032"/>
<dbReference type="EMBL" id="HF680312">
    <property type="protein sequence ID" value="CCU70455.1"/>
    <property type="molecule type" value="Genomic_DNA"/>
</dbReference>
<dbReference type="Proteomes" id="UP000011866">
    <property type="component" value="Chromosome"/>
</dbReference>
<evidence type="ECO:0000313" key="2">
    <source>
        <dbReference type="Proteomes" id="UP000011866"/>
    </source>
</evidence>
<sequence>MDKDRKREIAQSKNIPIWTKSSLLYGDSTITRALIAALPYIGGSLDLILSQKGEKFVQQRMEILISEINLRLNRVEKCTINPEDEEGVYDLFQSVCEKVIRTKSEDKIKHFARLFSDCVSGEKEWDETEAAARLISEFSDTHIIILKIFATAKQSETDGFMGLKVIPLFDNSVIKDVEPLIESLNYLSEAALKMYCSELVSRALLHDEGATRWGNHSLKILAPTPLADWLLAKIGESAQS</sequence>
<keyword evidence="2" id="KW-1185">Reference proteome</keyword>
<name>M5DL22_9GAMM</name>
<evidence type="ECO:0008006" key="3">
    <source>
        <dbReference type="Google" id="ProtNLM"/>
    </source>
</evidence>
<proteinExistence type="predicted"/>
<reference evidence="1 2" key="1">
    <citation type="journal article" date="2013" name="Genome Announc.">
        <title>Genome Sequence of Thalassolituus oleivorans MIL-1 (DSM 14913T).</title>
        <authorList>
            <person name="Golyshin P.N."/>
            <person name="Werner J."/>
            <person name="Chernikova T.N."/>
            <person name="Tran H."/>
            <person name="Ferrer M."/>
            <person name="Yakimov M.M."/>
            <person name="Teeling H."/>
            <person name="Golyshina O.V."/>
        </authorList>
    </citation>
    <scope>NUCLEOTIDE SEQUENCE [LARGE SCALE GENOMIC DNA]</scope>
    <source>
        <strain evidence="1 2">MIL-1</strain>
    </source>
</reference>
<protein>
    <recommendedName>
        <fullName evidence="3">DUF4393 domain-containing protein</fullName>
    </recommendedName>
</protein>
<dbReference type="AlphaFoldDB" id="M5DL22"/>
<dbReference type="HOGENOM" id="CLU_1155946_0_0_6"/>